<gene>
    <name evidence="1" type="ordered locus">pE33L466_0200</name>
</gene>
<evidence type="ECO:0000313" key="1">
    <source>
        <dbReference type="EMBL" id="AAY60358.1"/>
    </source>
</evidence>
<organism evidence="1 2">
    <name type="scientific">Bacillus cereus (strain ZK / E33L)</name>
    <dbReference type="NCBI Taxonomy" id="288681"/>
    <lineage>
        <taxon>Bacteria</taxon>
        <taxon>Bacillati</taxon>
        <taxon>Bacillota</taxon>
        <taxon>Bacilli</taxon>
        <taxon>Bacillales</taxon>
        <taxon>Bacillaceae</taxon>
        <taxon>Bacillus</taxon>
        <taxon>Bacillus cereus group</taxon>
    </lineage>
</organism>
<dbReference type="AlphaFoldDB" id="Q4V1P9"/>
<dbReference type="EMBL" id="CP000040">
    <property type="protein sequence ID" value="AAY60358.1"/>
    <property type="molecule type" value="Genomic_DNA"/>
</dbReference>
<accession>Q4V1P9</accession>
<dbReference type="Proteomes" id="UP000002612">
    <property type="component" value="Plasmid pE33L466"/>
</dbReference>
<keyword evidence="1" id="KW-0614">Plasmid</keyword>
<evidence type="ECO:0000313" key="2">
    <source>
        <dbReference type="Proteomes" id="UP000002612"/>
    </source>
</evidence>
<dbReference type="KEGG" id="bcz:pE33L466_0200"/>
<name>Q4V1P9_BACCZ</name>
<reference evidence="2" key="1">
    <citation type="journal article" date="2006" name="J. Bacteriol.">
        <title>Pathogenomic sequence analysis of Bacillus cereus and Bacillus thuringiensis isolates closely related to Bacillus anthracis.</title>
        <authorList>
            <person name="Han C.S."/>
            <person name="Xie G."/>
            <person name="Challacombe J.F."/>
            <person name="Altherr M.R."/>
            <person name="Bhotika S.S."/>
            <person name="Brown N."/>
            <person name="Bruce D."/>
            <person name="Campbell C.S."/>
            <person name="Campbell M.L."/>
            <person name="Chen J."/>
            <person name="Chertkov O."/>
            <person name="Cleland C."/>
            <person name="Dimitrijevic M."/>
            <person name="Doggett N.A."/>
            <person name="Fawcett J.J."/>
            <person name="Glavina T."/>
            <person name="Goodwin L.A."/>
            <person name="Green L.D."/>
            <person name="Hill K.K."/>
            <person name="Hitchcock P."/>
            <person name="Jackson P.J."/>
            <person name="Keim P."/>
            <person name="Kewalramani A.R."/>
            <person name="Longmire J."/>
            <person name="Lucas S."/>
            <person name="Malfatti S."/>
            <person name="McMurry K."/>
            <person name="Meincke L.J."/>
            <person name="Misra M."/>
            <person name="Moseman B.L."/>
            <person name="Mundt M."/>
            <person name="Munk A.C."/>
            <person name="Okinaka R.T."/>
            <person name="Parson-Quintana B."/>
            <person name="Reilly L.P."/>
            <person name="Richardson P."/>
            <person name="Robinson D.L."/>
            <person name="Rubin E."/>
            <person name="Saunders E."/>
            <person name="Tapia R."/>
            <person name="Tesmer J.G."/>
            <person name="Thayer N."/>
            <person name="Thompson L.S."/>
            <person name="Tice H."/>
            <person name="Ticknor L.O."/>
            <person name="Wills P.L."/>
            <person name="Brettin T.S."/>
            <person name="Gilna P."/>
        </authorList>
    </citation>
    <scope>NUCLEOTIDE SEQUENCE [LARGE SCALE GENOMIC DNA]</scope>
    <source>
        <strain evidence="2">ZK / E33L</strain>
        <plasmid evidence="2">pE33L466</plasmid>
    </source>
</reference>
<proteinExistence type="predicted"/>
<protein>
    <submittedName>
        <fullName evidence="1">Uncharacterized protein</fullName>
    </submittedName>
</protein>
<geneLocation type="plasmid" evidence="1 2">
    <name>pE33L466</name>
</geneLocation>
<sequence length="340" mass="38923">MGRDGETGDKVSEGGSVFDMLKDDIILDKLQQFVSGESMQRQSMKSSLADFILSSGETSKAANWIVSYIESLCHDKHDKGVYTQMNNPELIADLLEVAYESLSRDADLQPYVTKIARLLYIDKKERDKLDSERYVQYWAAVMLDELISLNVSLPPEVVELMLSDYYRQDIPTNEFICSIWRRLAERGINISNHISSLVINVKNHESSTLTNNSILALWACIRGRFFDTPIPDSNQTYHVWLWHMTTTCVGKLKKTYEEPTRSVAVGCLLETARIYPETQSLILECMNKWGIAEPKRPRSDFQRDLKELFSRCENHPGINCLPDNYVITKRGIMSRSKSNS</sequence>